<dbReference type="EMBL" id="CP047226">
    <property type="protein sequence ID" value="QHG08488.1"/>
    <property type="molecule type" value="Genomic_DNA"/>
</dbReference>
<accession>A0A6P1K9S6</accession>
<sequence length="198" mass="22085">MRITQYSDYALRTLIYLAVVPKQHELGNIQAIADSYQISKNHLMKIVHHLSKIGLIESVRGKNGGIRLAFAPKDINIGTVLRHTEVDFGMVDCFFGNHLSKKDDGVTDDGGNSADMTIHAEQIGVVNFSQVSKEIPIAPHHWIEKKEQLPVYSSCVISPVCQLKPILFEAIEAFLTVFDRYSLADLVSNPEEIRALLS</sequence>
<keyword evidence="1" id="KW-0238">DNA-binding</keyword>
<proteinExistence type="predicted"/>
<dbReference type="PANTHER" id="PTHR33221:SF4">
    <property type="entry name" value="HTH-TYPE TRANSCRIPTIONAL REPRESSOR NSRR"/>
    <property type="match status" value="1"/>
</dbReference>
<dbReference type="GO" id="GO:0003700">
    <property type="term" value="F:DNA-binding transcription factor activity"/>
    <property type="evidence" value="ECO:0007669"/>
    <property type="project" value="TreeGrafter"/>
</dbReference>
<dbReference type="Gene3D" id="1.10.10.10">
    <property type="entry name" value="Winged helix-like DNA-binding domain superfamily/Winged helix DNA-binding domain"/>
    <property type="match status" value="1"/>
</dbReference>
<protein>
    <submittedName>
        <fullName evidence="2">Rrf2 family transcriptional regulator</fullName>
    </submittedName>
</protein>
<dbReference type="Pfam" id="PF02082">
    <property type="entry name" value="Rrf2"/>
    <property type="match status" value="1"/>
</dbReference>
<dbReference type="InterPro" id="IPR030489">
    <property type="entry name" value="TR_Rrf2-type_CS"/>
</dbReference>
<dbReference type="InterPro" id="IPR036390">
    <property type="entry name" value="WH_DNA-bd_sf"/>
</dbReference>
<gene>
    <name evidence="2" type="ORF">GSF12_00265</name>
</gene>
<reference evidence="2" key="1">
    <citation type="journal article" date="2020" name="Microbiol. Resour. Announc.">
        <title>Complete Genome Sequence of Moraxella osloensis Strain YV1, Isolated from an Australian Wastewater Treatment Plant.</title>
        <authorList>
            <person name="Batinovic S."/>
            <person name="Rice D.T.F."/>
            <person name="Seviour R.J."/>
            <person name="Petrovski S."/>
        </authorList>
    </citation>
    <scope>NUCLEOTIDE SEQUENCE</scope>
    <source>
        <strain evidence="2">YV1</strain>
    </source>
</reference>
<dbReference type="NCBIfam" id="TIGR00738">
    <property type="entry name" value="rrf2_super"/>
    <property type="match status" value="1"/>
</dbReference>
<dbReference type="PROSITE" id="PS51197">
    <property type="entry name" value="HTH_RRF2_2"/>
    <property type="match status" value="1"/>
</dbReference>
<dbReference type="InterPro" id="IPR036388">
    <property type="entry name" value="WH-like_DNA-bd_sf"/>
</dbReference>
<dbReference type="PANTHER" id="PTHR33221">
    <property type="entry name" value="WINGED HELIX-TURN-HELIX TRANSCRIPTIONAL REGULATOR, RRF2 FAMILY"/>
    <property type="match status" value="1"/>
</dbReference>
<dbReference type="PROSITE" id="PS01332">
    <property type="entry name" value="HTH_RRF2_1"/>
    <property type="match status" value="1"/>
</dbReference>
<dbReference type="AlphaFoldDB" id="A0A6P1K9S6"/>
<dbReference type="InterPro" id="IPR000944">
    <property type="entry name" value="Tscrpt_reg_Rrf2"/>
</dbReference>
<dbReference type="SUPFAM" id="SSF46785">
    <property type="entry name" value="Winged helix' DNA-binding domain"/>
    <property type="match status" value="1"/>
</dbReference>
<evidence type="ECO:0000313" key="2">
    <source>
        <dbReference type="EMBL" id="QHG08488.1"/>
    </source>
</evidence>
<dbReference type="GO" id="GO:0005829">
    <property type="term" value="C:cytosol"/>
    <property type="evidence" value="ECO:0007669"/>
    <property type="project" value="TreeGrafter"/>
</dbReference>
<name>A0A6P1K9S6_FAUOS</name>
<organism evidence="2">
    <name type="scientific">Faucicola osloensis</name>
    <name type="common">Moraxella osloensis</name>
    <dbReference type="NCBI Taxonomy" id="34062"/>
    <lineage>
        <taxon>Bacteria</taxon>
        <taxon>Pseudomonadati</taxon>
        <taxon>Pseudomonadota</taxon>
        <taxon>Gammaproteobacteria</taxon>
        <taxon>Moraxellales</taxon>
        <taxon>Moraxellaceae</taxon>
        <taxon>Faucicola</taxon>
    </lineage>
</organism>
<evidence type="ECO:0000256" key="1">
    <source>
        <dbReference type="ARBA" id="ARBA00023125"/>
    </source>
</evidence>
<dbReference type="GO" id="GO:0003677">
    <property type="term" value="F:DNA binding"/>
    <property type="evidence" value="ECO:0007669"/>
    <property type="project" value="UniProtKB-KW"/>
</dbReference>